<organism evidence="1 2">
    <name type="scientific">Lysobacter soyae</name>
    <dbReference type="NCBI Taxonomy" id="2764185"/>
    <lineage>
        <taxon>Bacteria</taxon>
        <taxon>Pseudomonadati</taxon>
        <taxon>Pseudomonadota</taxon>
        <taxon>Gammaproteobacteria</taxon>
        <taxon>Lysobacterales</taxon>
        <taxon>Lysobacteraceae</taxon>
        <taxon>Lysobacter</taxon>
    </lineage>
</organism>
<gene>
    <name evidence="1" type="ORF">H8L67_02270</name>
</gene>
<sequence length="796" mass="88293">MSSEPNAQPPKTLNAAGLPPRVRDTLEQTLVLVRKVLDGAVFRAVEKFEWDVTNGSRTDEWMQDRGDHNLLITHRTSLLPNYIAGIEASLAGIRHEADPLQLRTRENRFEPSTNWSLESQSGKETTFEESTYANIVLASSQLSVYLLGMRMGVLAGMPAMDPETVPLGPKDLLDRFSDAIPETFGTAFTAPKLLARFHEELAPLYPSFIEQVNELLGDEGILPGLTHMPIRKKAFAVNNEAPLSASPAWKAEGALRQSVFGAEGPASTRSRDQDSAVARKMAVADWLSQPEFESYLSRAIGGTAGRDAGTDTPAHPLRREADFMRMRQLLAAHRAAKGMDAMSHVARRQEDELPRQAVHRAFDKIQDRTKGSVENLRQAGINSIEDLREHLLGELRHEHGDEKGLSRVDADILDLFGLLFQALSSEVRSGSPMSAMLDRLQVPMARAALDDQNFFEADEHPGRKVLELVADSDARIAGESGVDPFFESAVEKAVTRIENTYRGEEEILKSVSDELVEEQKQQIKRAEAAEHRQIEAARGKERLLIARRETQAALNSLIEGIELPGACENLIRTAWQDALSFVMLRSGSDSEAWTQQRETTERIIETVTANDKREDKALEITVAKGLRRVGYHESDANAVAELLSRGRLAPRSEFSASPTAIAARIAGHARFGEEGETADKNAGTKAPRTTAEQSAYELLREMPVGTWYDFVLNQQGDFERRRMSWYSSVSDRVLLVNRRGQRIVDMTLDDMARLMSVGQVRIALPDDISIFNRAMRGVSSVLANVRGTLAGKRTTK</sequence>
<proteinExistence type="predicted"/>
<reference evidence="1 2" key="1">
    <citation type="submission" date="2021-08" db="EMBL/GenBank/DDBJ databases">
        <title>Lysobacter sp. strain CJ11 Genome sequencing and assembly.</title>
        <authorList>
            <person name="Kim I."/>
        </authorList>
    </citation>
    <scope>NUCLEOTIDE SEQUENCE [LARGE SCALE GENOMIC DNA]</scope>
    <source>
        <strain evidence="1 2">CJ11</strain>
    </source>
</reference>
<dbReference type="Proteomes" id="UP000824755">
    <property type="component" value="Chromosome"/>
</dbReference>
<name>A0ABX8WRA3_9GAMM</name>
<dbReference type="EMBL" id="CP080544">
    <property type="protein sequence ID" value="QYR53357.1"/>
    <property type="molecule type" value="Genomic_DNA"/>
</dbReference>
<keyword evidence="2" id="KW-1185">Reference proteome</keyword>
<protein>
    <submittedName>
        <fullName evidence="1">DUF1631 domain-containing protein</fullName>
    </submittedName>
</protein>
<accession>A0ABX8WRA3</accession>
<dbReference type="Pfam" id="PF07793">
    <property type="entry name" value="DUF1631"/>
    <property type="match status" value="1"/>
</dbReference>
<dbReference type="InterPro" id="IPR012434">
    <property type="entry name" value="DUF1631"/>
</dbReference>
<evidence type="ECO:0000313" key="1">
    <source>
        <dbReference type="EMBL" id="QYR53357.1"/>
    </source>
</evidence>
<evidence type="ECO:0000313" key="2">
    <source>
        <dbReference type="Proteomes" id="UP000824755"/>
    </source>
</evidence>
<dbReference type="RefSeq" id="WP_220380174.1">
    <property type="nucleotide sequence ID" value="NZ_CP080544.1"/>
</dbReference>